<proteinExistence type="predicted"/>
<dbReference type="Gene3D" id="1.10.10.1100">
    <property type="entry name" value="BFD-like [2Fe-2S]-binding domain"/>
    <property type="match status" value="1"/>
</dbReference>
<evidence type="ECO:0000313" key="1">
    <source>
        <dbReference type="EMBL" id="MBF4808316.1"/>
    </source>
</evidence>
<organism evidence="1 2">
    <name type="scientific">Lancefieldella rimae</name>
    <dbReference type="NCBI Taxonomy" id="1383"/>
    <lineage>
        <taxon>Bacteria</taxon>
        <taxon>Bacillati</taxon>
        <taxon>Actinomycetota</taxon>
        <taxon>Coriobacteriia</taxon>
        <taxon>Coriobacteriales</taxon>
        <taxon>Atopobiaceae</taxon>
        <taxon>Lancefieldella</taxon>
    </lineage>
</organism>
<sequence length="66" mass="7148">VKRRTEACMGRCQAGFCTPKILDLLAQWVPGLTIEKTSKAGTGSEIFYGLNKGQLVAPFEAGEKCE</sequence>
<dbReference type="InterPro" id="IPR041854">
    <property type="entry name" value="BFD-like_2Fe2S-bd_dom_sf"/>
</dbReference>
<protein>
    <submittedName>
        <fullName evidence="1">FAD/NAD(P)-binding oxidoreductase</fullName>
    </submittedName>
</protein>
<reference evidence="1" key="1">
    <citation type="submission" date="2020-04" db="EMBL/GenBank/DDBJ databases">
        <title>Deep metagenomics examines the oral microbiome during advanced dental caries in children, revealing novel taxa and co-occurrences with host molecules.</title>
        <authorList>
            <person name="Baker J.L."/>
            <person name="Morton J.T."/>
            <person name="Dinis M."/>
            <person name="Alvarez R."/>
            <person name="Tran N.C."/>
            <person name="Knight R."/>
            <person name="Edlund A."/>
        </authorList>
    </citation>
    <scope>NUCLEOTIDE SEQUENCE</scope>
    <source>
        <strain evidence="1">JCVI_38_bin.5</strain>
    </source>
</reference>
<dbReference type="Proteomes" id="UP000698335">
    <property type="component" value="Unassembled WGS sequence"/>
</dbReference>
<name>A0A930VXC9_9ACTN</name>
<gene>
    <name evidence="1" type="ORF">HXK26_06435</name>
</gene>
<feature type="non-terminal residue" evidence="1">
    <location>
        <position position="1"/>
    </location>
</feature>
<dbReference type="AlphaFoldDB" id="A0A930VXC9"/>
<accession>A0A930VXC9</accession>
<comment type="caution">
    <text evidence="1">The sequence shown here is derived from an EMBL/GenBank/DDBJ whole genome shotgun (WGS) entry which is preliminary data.</text>
</comment>
<dbReference type="EMBL" id="JABZGW010000305">
    <property type="protein sequence ID" value="MBF4808316.1"/>
    <property type="molecule type" value="Genomic_DNA"/>
</dbReference>
<evidence type="ECO:0000313" key="2">
    <source>
        <dbReference type="Proteomes" id="UP000698335"/>
    </source>
</evidence>